<name>A0A2I1GJL6_9GLOM</name>
<accession>A0A2I1GJL6</accession>
<gene>
    <name evidence="1" type="ORF">RhiirA4_196135</name>
</gene>
<reference evidence="1 2" key="1">
    <citation type="submission" date="2015-10" db="EMBL/GenBank/DDBJ databases">
        <title>Genome analyses suggest a sexual origin of heterokaryosis in a supposedly ancient asexual fungus.</title>
        <authorList>
            <person name="Ropars J."/>
            <person name="Sedzielewska K."/>
            <person name="Noel J."/>
            <person name="Charron P."/>
            <person name="Farinelli L."/>
            <person name="Marton T."/>
            <person name="Kruger M."/>
            <person name="Pelin A."/>
            <person name="Brachmann A."/>
            <person name="Corradi N."/>
        </authorList>
    </citation>
    <scope>NUCLEOTIDE SEQUENCE [LARGE SCALE GENOMIC DNA]</scope>
    <source>
        <strain evidence="1 2">A4</strain>
    </source>
</reference>
<protein>
    <submittedName>
        <fullName evidence="1">Uncharacterized protein</fullName>
    </submittedName>
</protein>
<dbReference type="Proteomes" id="UP000234323">
    <property type="component" value="Unassembled WGS sequence"/>
</dbReference>
<evidence type="ECO:0000313" key="2">
    <source>
        <dbReference type="Proteomes" id="UP000234323"/>
    </source>
</evidence>
<dbReference type="VEuPathDB" id="FungiDB:RhiirFUN_016957"/>
<dbReference type="EMBL" id="LLXI01000487">
    <property type="protein sequence ID" value="PKY46805.1"/>
    <property type="molecule type" value="Genomic_DNA"/>
</dbReference>
<dbReference type="AlphaFoldDB" id="A0A2I1GJL6"/>
<keyword evidence="2" id="KW-1185">Reference proteome</keyword>
<organism evidence="1 2">
    <name type="scientific">Rhizophagus irregularis</name>
    <dbReference type="NCBI Taxonomy" id="588596"/>
    <lineage>
        <taxon>Eukaryota</taxon>
        <taxon>Fungi</taxon>
        <taxon>Fungi incertae sedis</taxon>
        <taxon>Mucoromycota</taxon>
        <taxon>Glomeromycotina</taxon>
        <taxon>Glomeromycetes</taxon>
        <taxon>Glomerales</taxon>
        <taxon>Glomeraceae</taxon>
        <taxon>Rhizophagus</taxon>
    </lineage>
</organism>
<proteinExistence type="predicted"/>
<evidence type="ECO:0000313" key="1">
    <source>
        <dbReference type="EMBL" id="PKY46805.1"/>
    </source>
</evidence>
<dbReference type="VEuPathDB" id="FungiDB:RhiirA1_536225"/>
<sequence>MDAVFPARLYSRALLLDKNIGLKKQGRNDIIELSQGSIVQLEWWIKKLLLWNGRNLILEEPKTILCTDASFSGSPVPGRLRNTWKIGIFISTKNQSI</sequence>
<comment type="caution">
    <text evidence="1">The sequence shown here is derived from an EMBL/GenBank/DDBJ whole genome shotgun (WGS) entry which is preliminary data.</text>
</comment>